<name>A0A2K0VV43_GIBNY</name>
<keyword evidence="4" id="KW-1185">Reference proteome</keyword>
<dbReference type="AlphaFoldDB" id="A0A2K0VV43"/>
<dbReference type="InterPro" id="IPR019819">
    <property type="entry name" value="Carboxylesterase_B_CS"/>
</dbReference>
<organism evidence="3 4">
    <name type="scientific">Gibberella nygamai</name>
    <name type="common">Bean root rot disease fungus</name>
    <name type="synonym">Fusarium nygamai</name>
    <dbReference type="NCBI Taxonomy" id="42673"/>
    <lineage>
        <taxon>Eukaryota</taxon>
        <taxon>Fungi</taxon>
        <taxon>Dikarya</taxon>
        <taxon>Ascomycota</taxon>
        <taxon>Pezizomycotina</taxon>
        <taxon>Sordariomycetes</taxon>
        <taxon>Hypocreomycetidae</taxon>
        <taxon>Hypocreales</taxon>
        <taxon>Nectriaceae</taxon>
        <taxon>Fusarium</taxon>
        <taxon>Fusarium fujikuroi species complex</taxon>
    </lineage>
</organism>
<accession>A0A2K0VV43</accession>
<feature type="chain" id="PRO_5014405972" description="Carboxylesterase type B domain-containing protein" evidence="1">
    <location>
        <begin position="23"/>
        <end position="558"/>
    </location>
</feature>
<evidence type="ECO:0000313" key="3">
    <source>
        <dbReference type="EMBL" id="PNP73872.1"/>
    </source>
</evidence>
<feature type="signal peptide" evidence="1">
    <location>
        <begin position="1"/>
        <end position="22"/>
    </location>
</feature>
<dbReference type="InterPro" id="IPR029058">
    <property type="entry name" value="AB_hydrolase_fold"/>
</dbReference>
<evidence type="ECO:0000313" key="4">
    <source>
        <dbReference type="Proteomes" id="UP000236664"/>
    </source>
</evidence>
<reference evidence="3 4" key="1">
    <citation type="submission" date="2017-06" db="EMBL/GenBank/DDBJ databases">
        <title>Genome of Fusarium nygamai isolate CS10214.</title>
        <authorList>
            <person name="Gardiner D.M."/>
            <person name="Obanor F."/>
            <person name="Kazan K."/>
        </authorList>
    </citation>
    <scope>NUCLEOTIDE SEQUENCE [LARGE SCALE GENOMIC DNA]</scope>
    <source>
        <strain evidence="3 4">CS10214</strain>
    </source>
</reference>
<feature type="domain" description="Carboxylesterase type B" evidence="2">
    <location>
        <begin position="37"/>
        <end position="537"/>
    </location>
</feature>
<evidence type="ECO:0000259" key="2">
    <source>
        <dbReference type="Pfam" id="PF00135"/>
    </source>
</evidence>
<evidence type="ECO:0000256" key="1">
    <source>
        <dbReference type="SAM" id="SignalP"/>
    </source>
</evidence>
<comment type="caution">
    <text evidence="3">The sequence shown here is derived from an EMBL/GenBank/DDBJ whole genome shotgun (WGS) entry which is preliminary data.</text>
</comment>
<dbReference type="InterPro" id="IPR002018">
    <property type="entry name" value="CarbesteraseB"/>
</dbReference>
<protein>
    <recommendedName>
        <fullName evidence="2">Carboxylesterase type B domain-containing protein</fullName>
    </recommendedName>
</protein>
<sequence>MLPRLSYIVLLCTSSFTGIIAAAKPADSCSSTTAPRVNLGYAKYEGVALSNGVNQFLGMRYAAAPTGSRRFWLPDRPLNETHLVEAHKHGAVCYGVNPSVPTPDLEFSEDCLFIDVYAPKNATLNKDGGLPVILWIQGGGFVQNINANYNGSGLIEATQGNMIVATFNYRVGPYAFLANHELEEEGNLNVGLHDQMAAINWIHEHTTKFGGDPKKVTLFGTSVGGGSVLLQLLAYGGNSTNSSKQWSAGIAESMYLPSVYTVDEMQFHYDHLLTATNCSDLECLRQLPIEQFQAKNTAIPFPGQHEPALFGYGPTIDGSFLPDRPSTLLQQGRFAKDKPIILGSSNTEGTVFAPQANTTDDVNQFLTAQLPGLTKEALSRLNHLYSDIPATFPNVNITQAPLYYRAAEMLGDSSFLCPAFQFAAGLHHAGVPVYLYLDRILDPVEVAAGYIVPHTWDTQAVWGPSFAVKYAALPGASSYEPGQSNAAIIPVVQAFWTSFARSSGNPNIFRANGTPTWNKSVGGSFLNIETNNTRMEQISDSLLEKCAHWADLVAETRQ</sequence>
<dbReference type="InterPro" id="IPR050309">
    <property type="entry name" value="Type-B_Carboxylest/Lipase"/>
</dbReference>
<keyword evidence="1" id="KW-0732">Signal</keyword>
<proteinExistence type="predicted"/>
<dbReference type="PANTHER" id="PTHR11559">
    <property type="entry name" value="CARBOXYLESTERASE"/>
    <property type="match status" value="1"/>
</dbReference>
<dbReference type="Proteomes" id="UP000236664">
    <property type="component" value="Unassembled WGS sequence"/>
</dbReference>
<dbReference type="EMBL" id="MTQA01000241">
    <property type="protein sequence ID" value="PNP73872.1"/>
    <property type="molecule type" value="Genomic_DNA"/>
</dbReference>
<dbReference type="STRING" id="42673.A0A2K0VV43"/>
<dbReference type="Gene3D" id="3.40.50.1820">
    <property type="entry name" value="alpha/beta hydrolase"/>
    <property type="match status" value="1"/>
</dbReference>
<dbReference type="PROSITE" id="PS00941">
    <property type="entry name" value="CARBOXYLESTERASE_B_2"/>
    <property type="match status" value="1"/>
</dbReference>
<dbReference type="Pfam" id="PF00135">
    <property type="entry name" value="COesterase"/>
    <property type="match status" value="1"/>
</dbReference>
<dbReference type="OrthoDB" id="408631at2759"/>
<dbReference type="SUPFAM" id="SSF53474">
    <property type="entry name" value="alpha/beta-Hydrolases"/>
    <property type="match status" value="1"/>
</dbReference>
<gene>
    <name evidence="3" type="ORF">FNYG_12831</name>
</gene>